<evidence type="ECO:0000256" key="2">
    <source>
        <dbReference type="ARBA" id="ARBA00022552"/>
    </source>
</evidence>
<comment type="function">
    <text evidence="6">Involved in correct processing of both the 5' and 3' ends of 23S rRNA precursor. Processes 30S rRNA precursor transcript even in absence of ribonuclease 3 (Rnc); Rnc processes 30S rRNA into smaller rRNA precursors.</text>
</comment>
<evidence type="ECO:0000256" key="5">
    <source>
        <dbReference type="ARBA" id="ARBA00022801"/>
    </source>
</evidence>
<keyword evidence="6" id="KW-0694">RNA-binding</keyword>
<keyword evidence="6" id="KW-0699">rRNA-binding</keyword>
<gene>
    <name evidence="6" type="primary">mrnC</name>
    <name evidence="8" type="ORF">P8V03_03400</name>
</gene>
<dbReference type="EMBL" id="JARUJP010000002">
    <property type="protein sequence ID" value="MDW8800197.1"/>
    <property type="molecule type" value="Genomic_DNA"/>
</dbReference>
<keyword evidence="6" id="KW-0963">Cytoplasm</keyword>
<dbReference type="EC" id="3.1.26.-" evidence="6"/>
<protein>
    <recommendedName>
        <fullName evidence="6">Mini-ribonuclease 3</fullName>
        <shortName evidence="6">Mini-3</shortName>
        <shortName evidence="6">Mini-RNase 3</shortName>
        <ecNumber evidence="6">3.1.26.-</ecNumber>
    </recommendedName>
    <alternativeName>
        <fullName evidence="6">Mini-RNase III</fullName>
        <shortName evidence="6">Mini-III</shortName>
    </alternativeName>
</protein>
<dbReference type="RefSeq" id="WP_318796766.1">
    <property type="nucleotide sequence ID" value="NZ_JARUJP010000002.1"/>
</dbReference>
<proteinExistence type="inferred from homology"/>
<comment type="cofactor">
    <cofactor evidence="6">
        <name>Mg(2+)</name>
        <dbReference type="ChEBI" id="CHEBI:18420"/>
    </cofactor>
</comment>
<evidence type="ECO:0000313" key="9">
    <source>
        <dbReference type="Proteomes" id="UP001281656"/>
    </source>
</evidence>
<comment type="caution">
    <text evidence="8">The sequence shown here is derived from an EMBL/GenBank/DDBJ whole genome shotgun (WGS) entry which is preliminary data.</text>
</comment>
<keyword evidence="9" id="KW-1185">Reference proteome</keyword>
<keyword evidence="1 6" id="KW-0690">Ribosome biogenesis</keyword>
<comment type="subcellular location">
    <subcellularLocation>
        <location evidence="6">Cytoplasm</location>
    </subcellularLocation>
</comment>
<dbReference type="InterPro" id="IPR000999">
    <property type="entry name" value="RNase_III_dom"/>
</dbReference>
<evidence type="ECO:0000259" key="7">
    <source>
        <dbReference type="SMART" id="SM00535"/>
    </source>
</evidence>
<dbReference type="Proteomes" id="UP001281656">
    <property type="component" value="Unassembled WGS sequence"/>
</dbReference>
<dbReference type="SMART" id="SM00535">
    <property type="entry name" value="RIBOc"/>
    <property type="match status" value="1"/>
</dbReference>
<keyword evidence="6" id="KW-0460">Magnesium</keyword>
<dbReference type="Gene3D" id="1.10.1520.10">
    <property type="entry name" value="Ribonuclease III domain"/>
    <property type="match status" value="1"/>
</dbReference>
<dbReference type="PANTHER" id="PTHR34276">
    <property type="entry name" value="MINI-RIBONUCLEASE 3"/>
    <property type="match status" value="1"/>
</dbReference>
<dbReference type="Pfam" id="PF00636">
    <property type="entry name" value="Ribonuclease_3"/>
    <property type="match status" value="1"/>
</dbReference>
<evidence type="ECO:0000313" key="8">
    <source>
        <dbReference type="EMBL" id="MDW8800197.1"/>
    </source>
</evidence>
<comment type="similarity">
    <text evidence="6">Belongs to the MrnC RNase family.</text>
</comment>
<dbReference type="InterPro" id="IPR008226">
    <property type="entry name" value="Mini3_fam"/>
</dbReference>
<keyword evidence="4 6" id="KW-0255">Endonuclease</keyword>
<keyword evidence="3 6" id="KW-0540">Nuclease</keyword>
<feature type="domain" description="RNase III" evidence="7">
    <location>
        <begin position="4"/>
        <end position="138"/>
    </location>
</feature>
<dbReference type="PIRSF" id="PIRSF005520">
    <property type="entry name" value="UCP005520"/>
    <property type="match status" value="1"/>
</dbReference>
<evidence type="ECO:0000256" key="1">
    <source>
        <dbReference type="ARBA" id="ARBA00022517"/>
    </source>
</evidence>
<dbReference type="SUPFAM" id="SSF69065">
    <property type="entry name" value="RNase III domain-like"/>
    <property type="match status" value="1"/>
</dbReference>
<evidence type="ECO:0000256" key="4">
    <source>
        <dbReference type="ARBA" id="ARBA00022759"/>
    </source>
</evidence>
<comment type="subunit">
    <text evidence="6">Homodimer.</text>
</comment>
<name>A0ABU4JQ06_9CLOT</name>
<dbReference type="PANTHER" id="PTHR34276:SF1">
    <property type="entry name" value="MINI-RIBONUCLEASE 3"/>
    <property type="match status" value="1"/>
</dbReference>
<reference evidence="8 9" key="1">
    <citation type="submission" date="2023-04" db="EMBL/GenBank/DDBJ databases">
        <title>Clostridium tannerae sp. nov., isolated from the fecal material of an alpaca.</title>
        <authorList>
            <person name="Miller S."/>
            <person name="Hendry M."/>
            <person name="King J."/>
            <person name="Sankaranarayanan K."/>
            <person name="Lawson P.A."/>
        </authorList>
    </citation>
    <scope>NUCLEOTIDE SEQUENCE [LARGE SCALE GENOMIC DNA]</scope>
    <source>
        <strain evidence="8 9">A1-XYC3</strain>
    </source>
</reference>
<organism evidence="8 9">
    <name type="scientific">Clostridium tanneri</name>
    <dbReference type="NCBI Taxonomy" id="3037988"/>
    <lineage>
        <taxon>Bacteria</taxon>
        <taxon>Bacillati</taxon>
        <taxon>Bacillota</taxon>
        <taxon>Clostridia</taxon>
        <taxon>Eubacteriales</taxon>
        <taxon>Clostridiaceae</taxon>
        <taxon>Clostridium</taxon>
    </lineage>
</organism>
<sequence>MNFNLIKGKFTIEDARQINPLVLAYIGDSVYEVFVRAYLVEKNRDMSVHKLHKKAIEFVKAHAQSEFIKKLEDKLNEEEIYFFKRGRNSKSATTPKNADIQEYRFATGFESLIGFLYITEQSERLEYLLNTIVDLHANGGI</sequence>
<dbReference type="InterPro" id="IPR036389">
    <property type="entry name" value="RNase_III_sf"/>
</dbReference>
<evidence type="ECO:0000256" key="6">
    <source>
        <dbReference type="HAMAP-Rule" id="MF_01468"/>
    </source>
</evidence>
<keyword evidence="5 6" id="KW-0378">Hydrolase</keyword>
<feature type="active site" evidence="6">
    <location>
        <position position="28"/>
    </location>
</feature>
<evidence type="ECO:0000256" key="3">
    <source>
        <dbReference type="ARBA" id="ARBA00022722"/>
    </source>
</evidence>
<keyword evidence="2 6" id="KW-0698">rRNA processing</keyword>
<dbReference type="HAMAP" id="MF_01468">
    <property type="entry name" value="RNase_Mini_III"/>
    <property type="match status" value="1"/>
</dbReference>
<accession>A0ABU4JQ06</accession>